<organism evidence="1 2">
    <name type="scientific">Nocardioides bigeumensis</name>
    <dbReference type="NCBI Taxonomy" id="433657"/>
    <lineage>
        <taxon>Bacteria</taxon>
        <taxon>Bacillati</taxon>
        <taxon>Actinomycetota</taxon>
        <taxon>Actinomycetes</taxon>
        <taxon>Propionibacteriales</taxon>
        <taxon>Nocardioidaceae</taxon>
        <taxon>Nocardioides</taxon>
    </lineage>
</organism>
<accession>A0ABP5K435</accession>
<proteinExistence type="predicted"/>
<dbReference type="Pfam" id="PF14907">
    <property type="entry name" value="NTP_transf_5"/>
    <property type="match status" value="1"/>
</dbReference>
<dbReference type="Proteomes" id="UP001500575">
    <property type="component" value="Unassembled WGS sequence"/>
</dbReference>
<evidence type="ECO:0000313" key="1">
    <source>
        <dbReference type="EMBL" id="GAA2126930.1"/>
    </source>
</evidence>
<protein>
    <recommendedName>
        <fullName evidence="3">Nucleotidyltransferase family protein</fullName>
    </recommendedName>
</protein>
<reference evidence="2" key="1">
    <citation type="journal article" date="2019" name="Int. J. Syst. Evol. Microbiol.">
        <title>The Global Catalogue of Microorganisms (GCM) 10K type strain sequencing project: providing services to taxonomists for standard genome sequencing and annotation.</title>
        <authorList>
            <consortium name="The Broad Institute Genomics Platform"/>
            <consortium name="The Broad Institute Genome Sequencing Center for Infectious Disease"/>
            <person name="Wu L."/>
            <person name="Ma J."/>
        </authorList>
    </citation>
    <scope>NUCLEOTIDE SEQUENCE [LARGE SCALE GENOMIC DNA]</scope>
    <source>
        <strain evidence="2">JCM 16021</strain>
    </source>
</reference>
<dbReference type="EMBL" id="BAAAQQ010000012">
    <property type="protein sequence ID" value="GAA2126930.1"/>
    <property type="molecule type" value="Genomic_DNA"/>
</dbReference>
<name>A0ABP5K435_9ACTN</name>
<keyword evidence="2" id="KW-1185">Reference proteome</keyword>
<evidence type="ECO:0000313" key="2">
    <source>
        <dbReference type="Proteomes" id="UP001500575"/>
    </source>
</evidence>
<comment type="caution">
    <text evidence="1">The sequence shown here is derived from an EMBL/GenBank/DDBJ whole genome shotgun (WGS) entry which is preliminary data.</text>
</comment>
<dbReference type="InterPro" id="IPR039498">
    <property type="entry name" value="NTP_transf_5"/>
</dbReference>
<sequence length="313" mass="34837">MSPDLAARITLEEGAPLLQAVVHHEAEANQLRVLAIKGPSLAVLGLRDPRPHADIDVLAAPSDLDAVVAMMEEIGWRRALESTAPTLLPAHSVNLLNDWWPLSIDAHHYFPGFLAPPDAVFEALWCRRTTVELAGAPVLTPDRVAHAAIAALHLLREKRPETDDLELELLVQRAARTLSVHDLDELVDFAEVTGAAVTLGPFLEALGRPSGTVTGPGHHAQLASWNKRVSSPRSSTWIYQLGSSPLRRWPQLIWRAVLLSDDEIRTFHGGDGESLLRARVRRLRRGFRSVPRAAFDLWRQKAREWVLRVWRPT</sequence>
<dbReference type="RefSeq" id="WP_344304163.1">
    <property type="nucleotide sequence ID" value="NZ_BAAAQQ010000012.1"/>
</dbReference>
<gene>
    <name evidence="1" type="ORF">GCM10009843_25800</name>
</gene>
<dbReference type="Gene3D" id="3.30.460.40">
    <property type="match status" value="1"/>
</dbReference>
<evidence type="ECO:0008006" key="3">
    <source>
        <dbReference type="Google" id="ProtNLM"/>
    </source>
</evidence>